<comment type="caution">
    <text evidence="2">The sequence shown here is derived from an EMBL/GenBank/DDBJ whole genome shotgun (WGS) entry which is preliminary data.</text>
</comment>
<protein>
    <submittedName>
        <fullName evidence="2">Uncharacterized protein</fullName>
    </submittedName>
</protein>
<sequence>MAALGDQWCLCVKYRMERKVCFIGAHFPLCSIVCLLVFKKKKATQKEATEKVLKYFKTLE</sequence>
<evidence type="ECO:0000313" key="3">
    <source>
        <dbReference type="Proteomes" id="UP000199663"/>
    </source>
</evidence>
<name>A0A1H3KDK9_9BACT</name>
<keyword evidence="1" id="KW-0472">Membrane</keyword>
<dbReference type="EMBL" id="FNQC01000001">
    <property type="protein sequence ID" value="SDY50257.1"/>
    <property type="molecule type" value="Genomic_DNA"/>
</dbReference>
<dbReference type="Proteomes" id="UP000199663">
    <property type="component" value="Unassembled WGS sequence"/>
</dbReference>
<keyword evidence="1" id="KW-1133">Transmembrane helix</keyword>
<gene>
    <name evidence="2" type="ORF">SAMN05444412_101350</name>
</gene>
<keyword evidence="1" id="KW-0812">Transmembrane</keyword>
<evidence type="ECO:0000313" key="2">
    <source>
        <dbReference type="EMBL" id="SDY50257.1"/>
    </source>
</evidence>
<evidence type="ECO:0000256" key="1">
    <source>
        <dbReference type="SAM" id="Phobius"/>
    </source>
</evidence>
<feature type="transmembrane region" description="Helical" evidence="1">
    <location>
        <begin position="20"/>
        <end position="38"/>
    </location>
</feature>
<keyword evidence="3" id="KW-1185">Reference proteome</keyword>
<proteinExistence type="predicted"/>
<organism evidence="2 3">
    <name type="scientific">Rhodonellum ikkaensis</name>
    <dbReference type="NCBI Taxonomy" id="336829"/>
    <lineage>
        <taxon>Bacteria</taxon>
        <taxon>Pseudomonadati</taxon>
        <taxon>Bacteroidota</taxon>
        <taxon>Cytophagia</taxon>
        <taxon>Cytophagales</taxon>
        <taxon>Cytophagaceae</taxon>
        <taxon>Rhodonellum</taxon>
    </lineage>
</organism>
<reference evidence="2 3" key="1">
    <citation type="submission" date="2016-10" db="EMBL/GenBank/DDBJ databases">
        <authorList>
            <person name="Varghese N."/>
            <person name="Submissions S."/>
        </authorList>
    </citation>
    <scope>NUCLEOTIDE SEQUENCE [LARGE SCALE GENOMIC DNA]</scope>
    <source>
        <strain evidence="2 3">DSM 17997</strain>
    </source>
</reference>
<accession>A0A1H3KDK9</accession>